<dbReference type="EMBL" id="JADBGI010000023">
    <property type="protein sequence ID" value="MBE3001357.1"/>
    <property type="molecule type" value="Genomic_DNA"/>
</dbReference>
<sequence length="632" mass="70783">MTAFRRSASSLASSSSLEEELGDLIAEHVRHTFRHSPGPAEIRSWNRSLPKLATDLVDAGLGDVEMLIEYKVPLTDKRVDVVLSGQHPKTGEDSYVVVELKQWSEAELWEENPSMVLVPNQPGGPKLHPVLQVRAYCEHISDFVASLSDADKQLRGVAYLHNAYEPAVRDLFELPQDDRGSLFTSQNRGEFQTFLRSRFAPESGAAAGDRLLSGKIRPSRQLMKVASEEVKERPRFTLLDEQQVAFRTVLHAVNRAHEQNQKTAVIISGGPGSGKSVIALSLLGELSRQGLGTLHATGSRAFTQTMRRVAGWRSERTKSLFKYFHQFMETRPNEFDVLICDEAHRIREKSVHRFTRKDLRAVSRPQVDELLAAARVPVFFLDEHQVVRPGEMGTVETIREHAHRQGMLVHKVELDGQFRCGGSAKYEEWVLRLLGLVPGGPIPWEGDEDFTLASASAPSDMEDELRRAIDAGYSARMSAGYCWPWSKAEKDQPLKDDVRIGDWTRPWNSRLDQWTFGAPPSALWATEEGGFDQVGCVYTAQGFEYDWSGVIIGPDLVFRNGHLVVDRSASRDPVLQKKPTEEEAEVLIRNTYKVLMTRGMRGTLLFSTDPETQEFLNGLIGPSRGSAVRTPA</sequence>
<accession>A0ABR9PBY9</accession>
<gene>
    <name evidence="2" type="ORF">IDM40_22070</name>
</gene>
<dbReference type="InterPro" id="IPR003593">
    <property type="entry name" value="AAA+_ATPase"/>
</dbReference>
<evidence type="ECO:0000313" key="3">
    <source>
        <dbReference type="Proteomes" id="UP000806528"/>
    </source>
</evidence>
<keyword evidence="3" id="KW-1185">Reference proteome</keyword>
<reference evidence="2 3" key="1">
    <citation type="submission" date="2020-09" db="EMBL/GenBank/DDBJ databases">
        <title>Diversity and distribution of actinomycetes associated with coral in the coast of Hainan.</title>
        <authorList>
            <person name="Li F."/>
        </authorList>
    </citation>
    <scope>NUCLEOTIDE SEQUENCE [LARGE SCALE GENOMIC DNA]</scope>
    <source>
        <strain evidence="2 3">HNM0947</strain>
    </source>
</reference>
<feature type="domain" description="AAA+ ATPase" evidence="1">
    <location>
        <begin position="261"/>
        <end position="391"/>
    </location>
</feature>
<dbReference type="SUPFAM" id="SSF52540">
    <property type="entry name" value="P-loop containing nucleoside triphosphate hydrolases"/>
    <property type="match status" value="1"/>
</dbReference>
<protein>
    <submittedName>
        <fullName evidence="2">DUF2075 domain-containing protein</fullName>
    </submittedName>
</protein>
<dbReference type="InterPro" id="IPR018647">
    <property type="entry name" value="SLFN_3-like_DNA/RNA_helicase"/>
</dbReference>
<proteinExistence type="predicted"/>
<organism evidence="2 3">
    <name type="scientific">Nocardiopsis coralli</name>
    <dbReference type="NCBI Taxonomy" id="2772213"/>
    <lineage>
        <taxon>Bacteria</taxon>
        <taxon>Bacillati</taxon>
        <taxon>Actinomycetota</taxon>
        <taxon>Actinomycetes</taxon>
        <taxon>Streptosporangiales</taxon>
        <taxon>Nocardiopsidaceae</taxon>
        <taxon>Nocardiopsis</taxon>
    </lineage>
</organism>
<comment type="caution">
    <text evidence="2">The sequence shown here is derived from an EMBL/GenBank/DDBJ whole genome shotgun (WGS) entry which is preliminary data.</text>
</comment>
<dbReference type="SMART" id="SM00382">
    <property type="entry name" value="AAA"/>
    <property type="match status" value="1"/>
</dbReference>
<evidence type="ECO:0000259" key="1">
    <source>
        <dbReference type="SMART" id="SM00382"/>
    </source>
</evidence>
<dbReference type="Pfam" id="PF09848">
    <property type="entry name" value="SLFN-g3_helicase"/>
    <property type="match status" value="1"/>
</dbReference>
<evidence type="ECO:0000313" key="2">
    <source>
        <dbReference type="EMBL" id="MBE3001357.1"/>
    </source>
</evidence>
<dbReference type="Gene3D" id="3.40.50.300">
    <property type="entry name" value="P-loop containing nucleotide triphosphate hydrolases"/>
    <property type="match status" value="1"/>
</dbReference>
<name>A0ABR9PBY9_9ACTN</name>
<dbReference type="InterPro" id="IPR027417">
    <property type="entry name" value="P-loop_NTPase"/>
</dbReference>
<dbReference type="CDD" id="cd00009">
    <property type="entry name" value="AAA"/>
    <property type="match status" value="1"/>
</dbReference>
<dbReference type="RefSeq" id="WP_193123952.1">
    <property type="nucleotide sequence ID" value="NZ_JADBGI010000023.1"/>
</dbReference>
<dbReference type="Proteomes" id="UP000806528">
    <property type="component" value="Unassembled WGS sequence"/>
</dbReference>